<keyword evidence="3" id="KW-1185">Reference proteome</keyword>
<evidence type="ECO:0000313" key="3">
    <source>
        <dbReference type="Proteomes" id="UP001224775"/>
    </source>
</evidence>
<gene>
    <name evidence="2" type="ORF">QTG54_012377</name>
</gene>
<proteinExistence type="predicted"/>
<evidence type="ECO:0000256" key="1">
    <source>
        <dbReference type="SAM" id="MobiDB-lite"/>
    </source>
</evidence>
<name>A0AAD9D7K9_9STRA</name>
<organism evidence="2 3">
    <name type="scientific">Skeletonema marinoi</name>
    <dbReference type="NCBI Taxonomy" id="267567"/>
    <lineage>
        <taxon>Eukaryota</taxon>
        <taxon>Sar</taxon>
        <taxon>Stramenopiles</taxon>
        <taxon>Ochrophyta</taxon>
        <taxon>Bacillariophyta</taxon>
        <taxon>Coscinodiscophyceae</taxon>
        <taxon>Thalassiosirophycidae</taxon>
        <taxon>Thalassiosirales</taxon>
        <taxon>Skeletonemataceae</taxon>
        <taxon>Skeletonema</taxon>
        <taxon>Skeletonema marinoi-dohrnii complex</taxon>
    </lineage>
</organism>
<feature type="compositionally biased region" description="Basic residues" evidence="1">
    <location>
        <begin position="10"/>
        <end position="38"/>
    </location>
</feature>
<dbReference type="EMBL" id="JATAAI010000027">
    <property type="protein sequence ID" value="KAK1736932.1"/>
    <property type="molecule type" value="Genomic_DNA"/>
</dbReference>
<sequence>MKSTEVEHKNGKKKAKGKKKRKVDKPKQPKSKANKRTPKFPVTAGSRNTLWRCCKQQLSSSEEGKDKR</sequence>
<feature type="region of interest" description="Disordered" evidence="1">
    <location>
        <begin position="1"/>
        <end position="68"/>
    </location>
</feature>
<accession>A0AAD9D7K9</accession>
<protein>
    <submittedName>
        <fullName evidence="2">Uncharacterized protein</fullName>
    </submittedName>
</protein>
<evidence type="ECO:0000313" key="2">
    <source>
        <dbReference type="EMBL" id="KAK1736932.1"/>
    </source>
</evidence>
<comment type="caution">
    <text evidence="2">The sequence shown here is derived from an EMBL/GenBank/DDBJ whole genome shotgun (WGS) entry which is preliminary data.</text>
</comment>
<dbReference type="AlphaFoldDB" id="A0AAD9D7K9"/>
<dbReference type="Proteomes" id="UP001224775">
    <property type="component" value="Unassembled WGS sequence"/>
</dbReference>
<reference evidence="2" key="1">
    <citation type="submission" date="2023-06" db="EMBL/GenBank/DDBJ databases">
        <title>Survivors Of The Sea: Transcriptome response of Skeletonema marinoi to long-term dormancy.</title>
        <authorList>
            <person name="Pinder M.I.M."/>
            <person name="Kourtchenko O."/>
            <person name="Robertson E.K."/>
            <person name="Larsson T."/>
            <person name="Maumus F."/>
            <person name="Osuna-Cruz C.M."/>
            <person name="Vancaester E."/>
            <person name="Stenow R."/>
            <person name="Vandepoele K."/>
            <person name="Ploug H."/>
            <person name="Bruchert V."/>
            <person name="Godhe A."/>
            <person name="Topel M."/>
        </authorList>
    </citation>
    <scope>NUCLEOTIDE SEQUENCE</scope>
    <source>
        <strain evidence="2">R05AC</strain>
    </source>
</reference>